<dbReference type="InterPro" id="IPR050482">
    <property type="entry name" value="Sensor_HK_TwoCompSys"/>
</dbReference>
<dbReference type="Pfam" id="PF07730">
    <property type="entry name" value="HisKA_3"/>
    <property type="match status" value="1"/>
</dbReference>
<dbReference type="PANTHER" id="PTHR24421:SF63">
    <property type="entry name" value="SENSOR HISTIDINE KINASE DESK"/>
    <property type="match status" value="1"/>
</dbReference>
<evidence type="ECO:0000256" key="4">
    <source>
        <dbReference type="SAM" id="Phobius"/>
    </source>
</evidence>
<comment type="caution">
    <text evidence="6">The sequence shown here is derived from an EMBL/GenBank/DDBJ whole genome shotgun (WGS) entry which is preliminary data.</text>
</comment>
<name>A0ABN2AIA8_9ACTN</name>
<keyword evidence="1" id="KW-0808">Transferase</keyword>
<keyword evidence="4" id="KW-0472">Membrane</keyword>
<dbReference type="PANTHER" id="PTHR24421">
    <property type="entry name" value="NITRATE/NITRITE SENSOR PROTEIN NARX-RELATED"/>
    <property type="match status" value="1"/>
</dbReference>
<reference evidence="6 7" key="1">
    <citation type="journal article" date="2019" name="Int. J. Syst. Evol. Microbiol.">
        <title>The Global Catalogue of Microorganisms (GCM) 10K type strain sequencing project: providing services to taxonomists for standard genome sequencing and annotation.</title>
        <authorList>
            <consortium name="The Broad Institute Genomics Platform"/>
            <consortium name="The Broad Institute Genome Sequencing Center for Infectious Disease"/>
            <person name="Wu L."/>
            <person name="Ma J."/>
        </authorList>
    </citation>
    <scope>NUCLEOTIDE SEQUENCE [LARGE SCALE GENOMIC DNA]</scope>
    <source>
        <strain evidence="6 7">JCM 15933</strain>
    </source>
</reference>
<proteinExistence type="predicted"/>
<keyword evidence="3" id="KW-0902">Two-component regulatory system</keyword>
<dbReference type="SUPFAM" id="SSF55874">
    <property type="entry name" value="ATPase domain of HSP90 chaperone/DNA topoisomerase II/histidine kinase"/>
    <property type="match status" value="1"/>
</dbReference>
<feature type="transmembrane region" description="Helical" evidence="4">
    <location>
        <begin position="116"/>
        <end position="134"/>
    </location>
</feature>
<dbReference type="Gene3D" id="3.30.565.10">
    <property type="entry name" value="Histidine kinase-like ATPase, C-terminal domain"/>
    <property type="match status" value="1"/>
</dbReference>
<sequence length="374" mass="38816">MERMPRKRWRPSVGGLLWVGVWTFPLLGPIDTITPQHGGVVAGVGLALFTALYVTVTTLGFDHRDDLRRVADIGFGTVAALGVALAAAYGERWLIVLLFVSTCGMAVYGGRPRMTVGLAVLLAVVAVEAVLGWLQHAETAALLSVIVGTVLASGLVGAVRQMGRLIRELQGAQEALAVAAVAEERLRFSRDLHDLLGHTLSVIVVKAEVVRRIAERDPAAAAAQAADIEDIGRRALVEIREAVTGYRESGLTAELTRAKGVLSSAGIAATVQRTADPLPDDADRLLAWALREATTNVVRHSGAQRCDIEISTVDGAAALRVADDGGAATGAAPGAAASGNGLRGLTERLAAAGGSLEAGARDGGGFTLVARLPL</sequence>
<evidence type="ECO:0000256" key="2">
    <source>
        <dbReference type="ARBA" id="ARBA00022777"/>
    </source>
</evidence>
<dbReference type="CDD" id="cd16917">
    <property type="entry name" value="HATPase_UhpB-NarQ-NarX-like"/>
    <property type="match status" value="1"/>
</dbReference>
<dbReference type="EMBL" id="BAAAQD010000007">
    <property type="protein sequence ID" value="GAA1519701.1"/>
    <property type="molecule type" value="Genomic_DNA"/>
</dbReference>
<gene>
    <name evidence="6" type="ORF">GCM10009827_038970</name>
</gene>
<protein>
    <submittedName>
        <fullName evidence="6">Sensor histidine kinase</fullName>
    </submittedName>
</protein>
<evidence type="ECO:0000259" key="5">
    <source>
        <dbReference type="Pfam" id="PF07730"/>
    </source>
</evidence>
<dbReference type="Gene3D" id="1.20.5.1930">
    <property type="match status" value="1"/>
</dbReference>
<dbReference type="GO" id="GO:0016301">
    <property type="term" value="F:kinase activity"/>
    <property type="evidence" value="ECO:0007669"/>
    <property type="project" value="UniProtKB-KW"/>
</dbReference>
<evidence type="ECO:0000256" key="3">
    <source>
        <dbReference type="ARBA" id="ARBA00023012"/>
    </source>
</evidence>
<keyword evidence="4" id="KW-0812">Transmembrane</keyword>
<keyword evidence="4" id="KW-1133">Transmembrane helix</keyword>
<dbReference type="Proteomes" id="UP001501470">
    <property type="component" value="Unassembled WGS sequence"/>
</dbReference>
<evidence type="ECO:0000313" key="6">
    <source>
        <dbReference type="EMBL" id="GAA1519701.1"/>
    </source>
</evidence>
<evidence type="ECO:0000256" key="1">
    <source>
        <dbReference type="ARBA" id="ARBA00022679"/>
    </source>
</evidence>
<keyword evidence="7" id="KW-1185">Reference proteome</keyword>
<evidence type="ECO:0000313" key="7">
    <source>
        <dbReference type="Proteomes" id="UP001501470"/>
    </source>
</evidence>
<accession>A0ABN2AIA8</accession>
<feature type="domain" description="Signal transduction histidine kinase subgroup 3 dimerisation and phosphoacceptor" evidence="5">
    <location>
        <begin position="184"/>
        <end position="250"/>
    </location>
</feature>
<feature type="transmembrane region" description="Helical" evidence="4">
    <location>
        <begin position="70"/>
        <end position="87"/>
    </location>
</feature>
<feature type="transmembrane region" description="Helical" evidence="4">
    <location>
        <begin position="140"/>
        <end position="159"/>
    </location>
</feature>
<feature type="transmembrane region" description="Helical" evidence="4">
    <location>
        <begin position="39"/>
        <end position="61"/>
    </location>
</feature>
<organism evidence="6 7">
    <name type="scientific">Dactylosporangium maewongense</name>
    <dbReference type="NCBI Taxonomy" id="634393"/>
    <lineage>
        <taxon>Bacteria</taxon>
        <taxon>Bacillati</taxon>
        <taxon>Actinomycetota</taxon>
        <taxon>Actinomycetes</taxon>
        <taxon>Micromonosporales</taxon>
        <taxon>Micromonosporaceae</taxon>
        <taxon>Dactylosporangium</taxon>
    </lineage>
</organism>
<keyword evidence="2 6" id="KW-0418">Kinase</keyword>
<dbReference type="InterPro" id="IPR036890">
    <property type="entry name" value="HATPase_C_sf"/>
</dbReference>
<dbReference type="InterPro" id="IPR011712">
    <property type="entry name" value="Sig_transdc_His_kin_sub3_dim/P"/>
</dbReference>